<reference evidence="1" key="1">
    <citation type="submission" date="2021-07" db="EMBL/GenBank/DDBJ databases">
        <authorList>
            <person name="Durling M."/>
        </authorList>
    </citation>
    <scope>NUCLEOTIDE SEQUENCE</scope>
</reference>
<gene>
    <name evidence="1" type="ORF">HYALB_00007682</name>
</gene>
<dbReference type="EMBL" id="CAJVRM010000079">
    <property type="protein sequence ID" value="CAG8973734.1"/>
    <property type="molecule type" value="Genomic_DNA"/>
</dbReference>
<evidence type="ECO:0008006" key="3">
    <source>
        <dbReference type="Google" id="ProtNLM"/>
    </source>
</evidence>
<dbReference type="AlphaFoldDB" id="A0A9N9LJZ4"/>
<comment type="caution">
    <text evidence="1">The sequence shown here is derived from an EMBL/GenBank/DDBJ whole genome shotgun (WGS) entry which is preliminary data.</text>
</comment>
<dbReference type="SUPFAM" id="SSF75304">
    <property type="entry name" value="Amidase signature (AS) enzymes"/>
    <property type="match status" value="1"/>
</dbReference>
<organism evidence="1 2">
    <name type="scientific">Hymenoscyphus albidus</name>
    <dbReference type="NCBI Taxonomy" id="595503"/>
    <lineage>
        <taxon>Eukaryota</taxon>
        <taxon>Fungi</taxon>
        <taxon>Dikarya</taxon>
        <taxon>Ascomycota</taxon>
        <taxon>Pezizomycotina</taxon>
        <taxon>Leotiomycetes</taxon>
        <taxon>Helotiales</taxon>
        <taxon>Helotiaceae</taxon>
        <taxon>Hymenoscyphus</taxon>
    </lineage>
</organism>
<sequence length="199" mass="22763">MSKFLESFSVNPFALHNLTDVIEYTRKTPEEKFEEYGMNQWLQAEDVGKRFSIESEEYKRSRERRLTIGRQIPELMTTYNCDMLVAPSFTDTTANYGGCPTVSVPMGRYPDEYPSKYTPDNPLEIGPNVPTSILFVGRRWDDERLIAAAYAYEQGTHHRETLKPVIELPDGLEIGASDVSNLFSKTKYAEHNSSQFVEA</sequence>
<protein>
    <recommendedName>
        <fullName evidence="3">Amidase domain-containing protein</fullName>
    </recommendedName>
</protein>
<dbReference type="Gene3D" id="3.90.1300.10">
    <property type="entry name" value="Amidase signature (AS) domain"/>
    <property type="match status" value="1"/>
</dbReference>
<name>A0A9N9LJZ4_9HELO</name>
<dbReference type="Proteomes" id="UP000701801">
    <property type="component" value="Unassembled WGS sequence"/>
</dbReference>
<proteinExistence type="predicted"/>
<dbReference type="InterPro" id="IPR036928">
    <property type="entry name" value="AS_sf"/>
</dbReference>
<evidence type="ECO:0000313" key="1">
    <source>
        <dbReference type="EMBL" id="CAG8973734.1"/>
    </source>
</evidence>
<evidence type="ECO:0000313" key="2">
    <source>
        <dbReference type="Proteomes" id="UP000701801"/>
    </source>
</evidence>
<dbReference type="PANTHER" id="PTHR42678:SF34">
    <property type="entry name" value="OS04G0183300 PROTEIN"/>
    <property type="match status" value="1"/>
</dbReference>
<dbReference type="OrthoDB" id="566138at2759"/>
<dbReference type="PANTHER" id="PTHR42678">
    <property type="entry name" value="AMIDASE"/>
    <property type="match status" value="1"/>
</dbReference>
<accession>A0A9N9LJZ4</accession>
<keyword evidence="2" id="KW-1185">Reference proteome</keyword>